<evidence type="ECO:0000313" key="9">
    <source>
        <dbReference type="Proteomes" id="UP000305198"/>
    </source>
</evidence>
<reference evidence="7 8" key="1">
    <citation type="submission" date="2016-10" db="EMBL/GenBank/DDBJ databases">
        <authorList>
            <person name="de Groot N.N."/>
        </authorList>
    </citation>
    <scope>NUCLEOTIDE SEQUENCE [LARGE SCALE GENOMIC DNA]</scope>
    <source>
        <strain evidence="5 7">CGMCC 1.9095</strain>
        <strain evidence="4 8">DSM 22558</strain>
    </source>
</reference>
<dbReference type="EMBL" id="FOUA01000001">
    <property type="protein sequence ID" value="SFL68861.1"/>
    <property type="molecule type" value="Genomic_DNA"/>
</dbReference>
<reference evidence="6 9" key="2">
    <citation type="submission" date="2019-04" db="EMBL/GenBank/DDBJ databases">
        <title>Crypto-aerobic microbial life in anoxic (sulfidic) marine sediments.</title>
        <authorList>
            <person name="Bhattacharya S."/>
            <person name="Roy C."/>
            <person name="Mondal N."/>
            <person name="Sarkar J."/>
            <person name="Mandal S."/>
            <person name="Rameez M.J."/>
            <person name="Ghosh W."/>
        </authorList>
    </citation>
    <scope>NUCLEOTIDE SEQUENCE [LARGE SCALE GENOMIC DNA]</scope>
    <source>
        <strain evidence="6 9">SBBB</strain>
    </source>
</reference>
<dbReference type="AlphaFoldDB" id="A0A031MIB7"/>
<sequence>MTPDTEETLLRSLALTLTENPGATLQEMAKAAGVSRATLYRFAATREQLFDTLQQHVMAVMSGILDDAGLESQSPLDALRQLITGYIAQREFCVFMITQFEPYIKRNTQQAYPDECLAHEQRLDDFFLRGQQLAIFRPDVPCRWLTDLFFGFIYMLCESEYRGRIARADMQRLFEDMFLNGALARPA</sequence>
<dbReference type="EMBL" id="SWAV01000004">
    <property type="protein sequence ID" value="TKA90720.1"/>
    <property type="molecule type" value="Genomic_DNA"/>
</dbReference>
<dbReference type="Proteomes" id="UP000186599">
    <property type="component" value="Unassembled WGS sequence"/>
</dbReference>
<proteinExistence type="predicted"/>
<dbReference type="EMBL" id="FOGN01000001">
    <property type="protein sequence ID" value="SER55858.1"/>
    <property type="molecule type" value="Genomic_DNA"/>
</dbReference>
<dbReference type="Pfam" id="PF00440">
    <property type="entry name" value="TetR_N"/>
    <property type="match status" value="1"/>
</dbReference>
<dbReference type="STRING" id="653930.SAMN05216589_0903"/>
<dbReference type="SUPFAM" id="SSF46689">
    <property type="entry name" value="Homeodomain-like"/>
    <property type="match status" value="1"/>
</dbReference>
<keyword evidence="1 2" id="KW-0238">DNA-binding</keyword>
<accession>A0A031MIB7</accession>
<dbReference type="PROSITE" id="PS50977">
    <property type="entry name" value="HTH_TETR_2"/>
    <property type="match status" value="1"/>
</dbReference>
<evidence type="ECO:0000256" key="1">
    <source>
        <dbReference type="ARBA" id="ARBA00023125"/>
    </source>
</evidence>
<dbReference type="RefSeq" id="WP_036988689.1">
    <property type="nucleotide sequence ID" value="NZ_FOGN01000001.1"/>
</dbReference>
<dbReference type="InterPro" id="IPR036271">
    <property type="entry name" value="Tet_transcr_reg_TetR-rel_C_sf"/>
</dbReference>
<feature type="DNA-binding region" description="H-T-H motif" evidence="2">
    <location>
        <begin position="24"/>
        <end position="43"/>
    </location>
</feature>
<protein>
    <submittedName>
        <fullName evidence="6">TetR/AcrR family transcriptional regulator</fullName>
    </submittedName>
    <submittedName>
        <fullName evidence="4">Transcriptional regulator, TetR family</fullName>
    </submittedName>
</protein>
<dbReference type="OrthoDB" id="8654052at2"/>
<dbReference type="InterPro" id="IPR009057">
    <property type="entry name" value="Homeodomain-like_sf"/>
</dbReference>
<dbReference type="GO" id="GO:0003677">
    <property type="term" value="F:DNA binding"/>
    <property type="evidence" value="ECO:0007669"/>
    <property type="project" value="UniProtKB-UniRule"/>
</dbReference>
<evidence type="ECO:0000256" key="2">
    <source>
        <dbReference type="PROSITE-ProRule" id="PRU00335"/>
    </source>
</evidence>
<dbReference type="Proteomes" id="UP000305198">
    <property type="component" value="Unassembled WGS sequence"/>
</dbReference>
<dbReference type="Gene3D" id="1.10.357.10">
    <property type="entry name" value="Tetracycline Repressor, domain 2"/>
    <property type="match status" value="1"/>
</dbReference>
<evidence type="ECO:0000313" key="5">
    <source>
        <dbReference type="EMBL" id="SFL68861.1"/>
    </source>
</evidence>
<keyword evidence="7" id="KW-1185">Reference proteome</keyword>
<dbReference type="SUPFAM" id="SSF48498">
    <property type="entry name" value="Tetracyclin repressor-like, C-terminal domain"/>
    <property type="match status" value="1"/>
</dbReference>
<dbReference type="InterPro" id="IPR001647">
    <property type="entry name" value="HTH_TetR"/>
</dbReference>
<evidence type="ECO:0000313" key="8">
    <source>
        <dbReference type="Proteomes" id="UP000186904"/>
    </source>
</evidence>
<gene>
    <name evidence="6" type="ORF">FA869_11650</name>
    <name evidence="5" type="ORF">SAMN04487855_0722</name>
    <name evidence="4" type="ORF">SAMN05216589_0903</name>
</gene>
<evidence type="ECO:0000313" key="4">
    <source>
        <dbReference type="EMBL" id="SER55858.1"/>
    </source>
</evidence>
<evidence type="ECO:0000259" key="3">
    <source>
        <dbReference type="PROSITE" id="PS50977"/>
    </source>
</evidence>
<name>A0A031MIB7_9GAMM</name>
<dbReference type="Proteomes" id="UP000186904">
    <property type="component" value="Unassembled WGS sequence"/>
</dbReference>
<organism evidence="6 9">
    <name type="scientific">Halopseudomonas bauzanensis</name>
    <dbReference type="NCBI Taxonomy" id="653930"/>
    <lineage>
        <taxon>Bacteria</taxon>
        <taxon>Pseudomonadati</taxon>
        <taxon>Pseudomonadota</taxon>
        <taxon>Gammaproteobacteria</taxon>
        <taxon>Pseudomonadales</taxon>
        <taxon>Pseudomonadaceae</taxon>
        <taxon>Halopseudomonas</taxon>
    </lineage>
</organism>
<feature type="domain" description="HTH tetR-type" evidence="3">
    <location>
        <begin position="3"/>
        <end position="61"/>
    </location>
</feature>
<evidence type="ECO:0000313" key="6">
    <source>
        <dbReference type="EMBL" id="TKA90720.1"/>
    </source>
</evidence>
<evidence type="ECO:0000313" key="7">
    <source>
        <dbReference type="Proteomes" id="UP000186599"/>
    </source>
</evidence>